<dbReference type="Proteomes" id="UP000009096">
    <property type="component" value="Chromosome 10"/>
</dbReference>
<reference evidence="2 3" key="1">
    <citation type="journal article" date="2010" name="Nature">
        <title>Comparative genomics reveals mobile pathogenicity chromosomes in Fusarium.</title>
        <authorList>
            <person name="Ma L.J."/>
            <person name="van der Does H.C."/>
            <person name="Borkovich K.A."/>
            <person name="Coleman J.J."/>
            <person name="Daboussi M.J."/>
            <person name="Di Pietro A."/>
            <person name="Dufresne M."/>
            <person name="Freitag M."/>
            <person name="Grabherr M."/>
            <person name="Henrissat B."/>
            <person name="Houterman P.M."/>
            <person name="Kang S."/>
            <person name="Shim W.B."/>
            <person name="Woloshuk C."/>
            <person name="Xie X."/>
            <person name="Xu J.R."/>
            <person name="Antoniw J."/>
            <person name="Baker S.E."/>
            <person name="Bluhm B.H."/>
            <person name="Breakspear A."/>
            <person name="Brown D.W."/>
            <person name="Butchko R.A."/>
            <person name="Chapman S."/>
            <person name="Coulson R."/>
            <person name="Coutinho P.M."/>
            <person name="Danchin E.G."/>
            <person name="Diener A."/>
            <person name="Gale L.R."/>
            <person name="Gardiner D.M."/>
            <person name="Goff S."/>
            <person name="Hammond-Kosack K.E."/>
            <person name="Hilburn K."/>
            <person name="Hua-Van A."/>
            <person name="Jonkers W."/>
            <person name="Kazan K."/>
            <person name="Kodira C.D."/>
            <person name="Koehrsen M."/>
            <person name="Kumar L."/>
            <person name="Lee Y.H."/>
            <person name="Li L."/>
            <person name="Manners J.M."/>
            <person name="Miranda-Saavedra D."/>
            <person name="Mukherjee M."/>
            <person name="Park G."/>
            <person name="Park J."/>
            <person name="Park S.Y."/>
            <person name="Proctor R.H."/>
            <person name="Regev A."/>
            <person name="Ruiz-Roldan M.C."/>
            <person name="Sain D."/>
            <person name="Sakthikumar S."/>
            <person name="Sykes S."/>
            <person name="Schwartz D.C."/>
            <person name="Turgeon B.G."/>
            <person name="Wapinski I."/>
            <person name="Yoder O."/>
            <person name="Young S."/>
            <person name="Zeng Q."/>
            <person name="Zhou S."/>
            <person name="Galagan J."/>
            <person name="Cuomo C.A."/>
            <person name="Kistler H.C."/>
            <person name="Rep M."/>
        </authorList>
    </citation>
    <scope>NUCLEOTIDE SEQUENCE [LARGE SCALE GENOMIC DNA]</scope>
    <source>
        <strain evidence="3">M3125 / FGSC 7600</strain>
    </source>
</reference>
<dbReference type="KEGG" id="fvr:FVEG_08458"/>
<name>W7MML1_GIBM7</name>
<dbReference type="EMBL" id="CM000587">
    <property type="protein sequence ID" value="EWG48790.1"/>
    <property type="molecule type" value="Genomic_DNA"/>
</dbReference>
<dbReference type="InterPro" id="IPR049192">
    <property type="entry name" value="DUF4246_C"/>
</dbReference>
<proteinExistence type="predicted"/>
<dbReference type="Pfam" id="PF14033">
    <property type="entry name" value="DUF4246"/>
    <property type="match status" value="1"/>
</dbReference>
<protein>
    <recommendedName>
        <fullName evidence="1">DUF4246 domain-containing protein</fullName>
    </recommendedName>
</protein>
<sequence>MASIELTPEKPEFSAGSWHLECQMNENIAASTALYYFDSENVTSSRLSFRMQTNSYLNDEIKTGQNKYNCLERVFGTDLGMHGGLARSCVQSYGDVDTPGSRLLAFPNVFQNRVSSFKLQDPIKPGHRRFIALWLVDPHRRILSAANVPPRQKDQ</sequence>
<gene>
    <name evidence="2" type="ORF">FVEG_08458</name>
</gene>
<evidence type="ECO:0000259" key="1">
    <source>
        <dbReference type="Pfam" id="PF14033"/>
    </source>
</evidence>
<dbReference type="EMBL" id="DS022252">
    <property type="protein sequence ID" value="EWG48790.1"/>
    <property type="molecule type" value="Genomic_DNA"/>
</dbReference>
<evidence type="ECO:0000313" key="3">
    <source>
        <dbReference type="Proteomes" id="UP000009096"/>
    </source>
</evidence>
<dbReference type="OrthoDB" id="415532at2759"/>
<dbReference type="GeneID" id="30066191"/>
<dbReference type="RefSeq" id="XP_018754981.1">
    <property type="nucleotide sequence ID" value="XM_018897350.1"/>
</dbReference>
<evidence type="ECO:0000313" key="2">
    <source>
        <dbReference type="EMBL" id="EWG48790.1"/>
    </source>
</evidence>
<keyword evidence="3" id="KW-1185">Reference proteome</keyword>
<dbReference type="AlphaFoldDB" id="W7MML1"/>
<dbReference type="InterPro" id="IPR025340">
    <property type="entry name" value="DUF4246"/>
</dbReference>
<organism evidence="2 3">
    <name type="scientific">Gibberella moniliformis (strain M3125 / FGSC 7600)</name>
    <name type="common">Maize ear and stalk rot fungus</name>
    <name type="synonym">Fusarium verticillioides</name>
    <dbReference type="NCBI Taxonomy" id="334819"/>
    <lineage>
        <taxon>Eukaryota</taxon>
        <taxon>Fungi</taxon>
        <taxon>Dikarya</taxon>
        <taxon>Ascomycota</taxon>
        <taxon>Pezizomycotina</taxon>
        <taxon>Sordariomycetes</taxon>
        <taxon>Hypocreomycetidae</taxon>
        <taxon>Hypocreales</taxon>
        <taxon>Nectriaceae</taxon>
        <taxon>Fusarium</taxon>
        <taxon>Fusarium fujikuroi species complex</taxon>
    </lineage>
</organism>
<dbReference type="PANTHER" id="PTHR33119:SF1">
    <property type="entry name" value="FE2OG DIOXYGENASE DOMAIN-CONTAINING PROTEIN"/>
    <property type="match status" value="1"/>
</dbReference>
<feature type="domain" description="DUF4246" evidence="1">
    <location>
        <begin position="1"/>
        <end position="154"/>
    </location>
</feature>
<dbReference type="PANTHER" id="PTHR33119">
    <property type="entry name" value="IFI3P"/>
    <property type="match status" value="1"/>
</dbReference>
<dbReference type="VEuPathDB" id="FungiDB:FVEG_08458"/>
<accession>W7MML1</accession>